<name>A0A067M257_BOTB1</name>
<gene>
    <name evidence="3" type="ORF">BOTBODRAFT_523330</name>
</gene>
<dbReference type="OrthoDB" id="3239650at2759"/>
<feature type="domain" description="Protein kinase" evidence="2">
    <location>
        <begin position="29"/>
        <end position="300"/>
    </location>
</feature>
<protein>
    <recommendedName>
        <fullName evidence="2">Protein kinase domain-containing protein</fullName>
    </recommendedName>
</protein>
<dbReference type="Proteomes" id="UP000027195">
    <property type="component" value="Unassembled WGS sequence"/>
</dbReference>
<dbReference type="HOGENOM" id="CLU_000288_7_18_1"/>
<dbReference type="InterPro" id="IPR000719">
    <property type="entry name" value="Prot_kinase_dom"/>
</dbReference>
<dbReference type="EMBL" id="KL198076">
    <property type="protein sequence ID" value="KDQ09659.1"/>
    <property type="molecule type" value="Genomic_DNA"/>
</dbReference>
<evidence type="ECO:0000259" key="2">
    <source>
        <dbReference type="PROSITE" id="PS50011"/>
    </source>
</evidence>
<feature type="region of interest" description="Disordered" evidence="1">
    <location>
        <begin position="235"/>
        <end position="263"/>
    </location>
</feature>
<proteinExistence type="predicted"/>
<dbReference type="GO" id="GO:0004674">
    <property type="term" value="F:protein serine/threonine kinase activity"/>
    <property type="evidence" value="ECO:0007669"/>
    <property type="project" value="TreeGrafter"/>
</dbReference>
<dbReference type="SUPFAM" id="SSF56112">
    <property type="entry name" value="Protein kinase-like (PK-like)"/>
    <property type="match status" value="1"/>
</dbReference>
<keyword evidence="4" id="KW-1185">Reference proteome</keyword>
<evidence type="ECO:0000313" key="3">
    <source>
        <dbReference type="EMBL" id="KDQ09659.1"/>
    </source>
</evidence>
<reference evidence="4" key="1">
    <citation type="journal article" date="2014" name="Proc. Natl. Acad. Sci. U.S.A.">
        <title>Extensive sampling of basidiomycete genomes demonstrates inadequacy of the white-rot/brown-rot paradigm for wood decay fungi.</title>
        <authorList>
            <person name="Riley R."/>
            <person name="Salamov A.A."/>
            <person name="Brown D.W."/>
            <person name="Nagy L.G."/>
            <person name="Floudas D."/>
            <person name="Held B.W."/>
            <person name="Levasseur A."/>
            <person name="Lombard V."/>
            <person name="Morin E."/>
            <person name="Otillar R."/>
            <person name="Lindquist E.A."/>
            <person name="Sun H."/>
            <person name="LaButti K.M."/>
            <person name="Schmutz J."/>
            <person name="Jabbour D."/>
            <person name="Luo H."/>
            <person name="Baker S.E."/>
            <person name="Pisabarro A.G."/>
            <person name="Walton J.D."/>
            <person name="Blanchette R.A."/>
            <person name="Henrissat B."/>
            <person name="Martin F."/>
            <person name="Cullen D."/>
            <person name="Hibbett D.S."/>
            <person name="Grigoriev I.V."/>
        </authorList>
    </citation>
    <scope>NUCLEOTIDE SEQUENCE [LARGE SCALE GENOMIC DNA]</scope>
    <source>
        <strain evidence="4">FD-172 SS1</strain>
    </source>
</reference>
<dbReference type="GO" id="GO:0005524">
    <property type="term" value="F:ATP binding"/>
    <property type="evidence" value="ECO:0007669"/>
    <property type="project" value="InterPro"/>
</dbReference>
<dbReference type="STRING" id="930990.A0A067M257"/>
<feature type="compositionally biased region" description="Basic and acidic residues" evidence="1">
    <location>
        <begin position="246"/>
        <end position="263"/>
    </location>
</feature>
<organism evidence="3 4">
    <name type="scientific">Botryobasidium botryosum (strain FD-172 SS1)</name>
    <dbReference type="NCBI Taxonomy" id="930990"/>
    <lineage>
        <taxon>Eukaryota</taxon>
        <taxon>Fungi</taxon>
        <taxon>Dikarya</taxon>
        <taxon>Basidiomycota</taxon>
        <taxon>Agaricomycotina</taxon>
        <taxon>Agaricomycetes</taxon>
        <taxon>Cantharellales</taxon>
        <taxon>Botryobasidiaceae</taxon>
        <taxon>Botryobasidium</taxon>
    </lineage>
</organism>
<dbReference type="AlphaFoldDB" id="A0A067M257"/>
<dbReference type="InParanoid" id="A0A067M257"/>
<dbReference type="Gene3D" id="1.10.510.10">
    <property type="entry name" value="Transferase(Phosphotransferase) domain 1"/>
    <property type="match status" value="1"/>
</dbReference>
<dbReference type="Pfam" id="PF07714">
    <property type="entry name" value="PK_Tyr_Ser-Thr"/>
    <property type="match status" value="1"/>
</dbReference>
<dbReference type="PANTHER" id="PTHR44329">
    <property type="entry name" value="SERINE/THREONINE-PROTEIN KINASE TNNI3K-RELATED"/>
    <property type="match status" value="1"/>
</dbReference>
<dbReference type="InterPro" id="IPR051681">
    <property type="entry name" value="Ser/Thr_Kinases-Pseudokinases"/>
</dbReference>
<evidence type="ECO:0000313" key="4">
    <source>
        <dbReference type="Proteomes" id="UP000027195"/>
    </source>
</evidence>
<dbReference type="InterPro" id="IPR001245">
    <property type="entry name" value="Ser-Thr/Tyr_kinase_cat_dom"/>
</dbReference>
<accession>A0A067M257</accession>
<dbReference type="InterPro" id="IPR011009">
    <property type="entry name" value="Kinase-like_dom_sf"/>
</dbReference>
<evidence type="ECO:0000256" key="1">
    <source>
        <dbReference type="SAM" id="MobiDB-lite"/>
    </source>
</evidence>
<sequence length="314" mass="35482">MQQNILTVQNTFDVCLPDTKILVGAECKIVDYDLFATTESYDVLKGLWMGSRSVGLKIWSEIQSGEFDQYEGHCMRQVKIWCTLYHQHISPFYGLCRAYGPYSCLVLPWKGEGQAIQYLSEKPASSLIKVCLEAAYGLQYLHSLARPIVLGGLRRSGILISDEGKALLADFEISDFEGSSYDSYAARRGKWDRWLAPELAEEGPDGTPSRLTKACDIWSWAMMVLEVLSEKSPFFASESGTTEEQESLRQRIRDGERPTRDEYTHPALEDSLWLLLESCWQTEPKDRPDIDAVVATMKTISTSYQEPPPPLLPS</sequence>
<dbReference type="PROSITE" id="PS50011">
    <property type="entry name" value="PROTEIN_KINASE_DOM"/>
    <property type="match status" value="1"/>
</dbReference>